<protein>
    <submittedName>
        <fullName evidence="1">Uncharacterized protein</fullName>
    </submittedName>
</protein>
<organism evidence="1">
    <name type="scientific">marine sediment metagenome</name>
    <dbReference type="NCBI Taxonomy" id="412755"/>
    <lineage>
        <taxon>unclassified sequences</taxon>
        <taxon>metagenomes</taxon>
        <taxon>ecological metagenomes</taxon>
    </lineage>
</organism>
<comment type="caution">
    <text evidence="1">The sequence shown here is derived from an EMBL/GenBank/DDBJ whole genome shotgun (WGS) entry which is preliminary data.</text>
</comment>
<proteinExistence type="predicted"/>
<gene>
    <name evidence="1" type="ORF">LCGC14_0612610</name>
</gene>
<reference evidence="1" key="1">
    <citation type="journal article" date="2015" name="Nature">
        <title>Complex archaea that bridge the gap between prokaryotes and eukaryotes.</title>
        <authorList>
            <person name="Spang A."/>
            <person name="Saw J.H."/>
            <person name="Jorgensen S.L."/>
            <person name="Zaremba-Niedzwiedzka K."/>
            <person name="Martijn J."/>
            <person name="Lind A.E."/>
            <person name="van Eijk R."/>
            <person name="Schleper C."/>
            <person name="Guy L."/>
            <person name="Ettema T.J."/>
        </authorList>
    </citation>
    <scope>NUCLEOTIDE SEQUENCE</scope>
</reference>
<dbReference type="AlphaFoldDB" id="A0A0F9RRF6"/>
<sequence length="223" mass="25169">MTKRKKTKLDKALEKGQGAKVKLYSDLLQMIAKGEKLSPTQLRAFSLLGRELEKMSGDSDPPELIASFDDAAEYCGVSKRTISHHLKMGHIRQNADGTFETSVLDDYLKSGRHRGKKGSATNEEQTTRAKLRKLLADARRSEIITKQLLGVLIHRNDVDTKWAQRTAALCSGLELLENRLPPLLEGKTKRKMSEIIKKEVWTLRSVYSGERVEDKKGRKVNKP</sequence>
<evidence type="ECO:0000313" key="1">
    <source>
        <dbReference type="EMBL" id="KKN52407.1"/>
    </source>
</evidence>
<name>A0A0F9RRF6_9ZZZZ</name>
<accession>A0A0F9RRF6</accession>
<dbReference type="EMBL" id="LAZR01001020">
    <property type="protein sequence ID" value="KKN52407.1"/>
    <property type="molecule type" value="Genomic_DNA"/>
</dbReference>